<dbReference type="CDD" id="cd01483">
    <property type="entry name" value="E1_enzyme_family"/>
    <property type="match status" value="1"/>
</dbReference>
<proteinExistence type="predicted"/>
<organism evidence="3 4">
    <name type="scientific">Desulfosarcina ovata subsp. sediminis</name>
    <dbReference type="NCBI Taxonomy" id="885957"/>
    <lineage>
        <taxon>Bacteria</taxon>
        <taxon>Pseudomonadati</taxon>
        <taxon>Thermodesulfobacteriota</taxon>
        <taxon>Desulfobacteria</taxon>
        <taxon>Desulfobacterales</taxon>
        <taxon>Desulfosarcinaceae</taxon>
        <taxon>Desulfosarcina</taxon>
    </lineage>
</organism>
<dbReference type="Gene3D" id="3.40.50.720">
    <property type="entry name" value="NAD(P)-binding Rossmann-like Domain"/>
    <property type="match status" value="1"/>
</dbReference>
<dbReference type="Pfam" id="PF00899">
    <property type="entry name" value="ThiF"/>
    <property type="match status" value="1"/>
</dbReference>
<dbReference type="InterPro" id="IPR000594">
    <property type="entry name" value="ThiF_NAD_FAD-bd"/>
</dbReference>
<dbReference type="InterPro" id="IPR058964">
    <property type="entry name" value="Cap2_linker"/>
</dbReference>
<gene>
    <name evidence="3" type="ORF">DSCO28_72410</name>
</gene>
<dbReference type="SUPFAM" id="SSF69572">
    <property type="entry name" value="Activating enzymes of the ubiquitin-like proteins"/>
    <property type="match status" value="1"/>
</dbReference>
<dbReference type="InterPro" id="IPR035985">
    <property type="entry name" value="Ubiquitin-activating_enz"/>
</dbReference>
<accession>A0A5K8A252</accession>
<dbReference type="Proteomes" id="UP000425960">
    <property type="component" value="Plasmid Do28_1"/>
</dbReference>
<dbReference type="AlphaFoldDB" id="A0A5K8A252"/>
<dbReference type="InterPro" id="IPR045886">
    <property type="entry name" value="ThiF/MoeB/HesA"/>
</dbReference>
<geneLocation type="plasmid" evidence="4">
    <name>do28_1 dna</name>
</geneLocation>
<dbReference type="PANTHER" id="PTHR43267:SF1">
    <property type="entry name" value="TRNA THREONYLCARBAMOYLADENOSINE DEHYDRATASE"/>
    <property type="match status" value="1"/>
</dbReference>
<dbReference type="PANTHER" id="PTHR43267">
    <property type="entry name" value="TRNA THREONYLCARBAMOYLADENOSINE DEHYDRATASE"/>
    <property type="match status" value="1"/>
</dbReference>
<feature type="domain" description="Cap2 central linker" evidence="2">
    <location>
        <begin position="147"/>
        <end position="351"/>
    </location>
</feature>
<dbReference type="KEGG" id="dov:DSCO28_72410"/>
<evidence type="ECO:0000313" key="3">
    <source>
        <dbReference type="EMBL" id="BBO86675.1"/>
    </source>
</evidence>
<evidence type="ECO:0000313" key="4">
    <source>
        <dbReference type="Proteomes" id="UP000425960"/>
    </source>
</evidence>
<keyword evidence="3" id="KW-0614">Plasmid</keyword>
<dbReference type="Pfam" id="PF26398">
    <property type="entry name" value="Cap2_linker"/>
    <property type="match status" value="1"/>
</dbReference>
<dbReference type="GO" id="GO:0008641">
    <property type="term" value="F:ubiquitin-like modifier activating enzyme activity"/>
    <property type="evidence" value="ECO:0007669"/>
    <property type="project" value="InterPro"/>
</dbReference>
<protein>
    <submittedName>
        <fullName evidence="3">ThiF family protein</fullName>
    </submittedName>
</protein>
<dbReference type="GO" id="GO:0061503">
    <property type="term" value="F:tRNA threonylcarbamoyladenosine dehydratase"/>
    <property type="evidence" value="ECO:0007669"/>
    <property type="project" value="TreeGrafter"/>
</dbReference>
<evidence type="ECO:0000259" key="2">
    <source>
        <dbReference type="Pfam" id="PF26398"/>
    </source>
</evidence>
<dbReference type="EMBL" id="AP021877">
    <property type="protein sequence ID" value="BBO86675.1"/>
    <property type="molecule type" value="Genomic_DNA"/>
</dbReference>
<sequence length="599" mass="68398">MPDVPENLLAGRRAIDGLLGVELLEDWEWFNEKSFWVLKCSLTIDSEHPYVPSKTIWFITVDPIYPEGNIEFYPSKIGGLATTFQHQNNNRDGFPDLPWRTGNICLHSQFHHIGQFCITDEPLDDPHMRIKWRFERALAWLMAAARDELVKSGDPFELPHIPLSPRLDKSVLFIEDPVSFESWSKIAVRMGFVEFVTLNQQPSVVFPTSFKSMAGETLFRPNWGNGITENGSRGFQGLWLLLERPPILPVWHIPNNWNELKTVLNDQGASITECIKPLKQQLKREPALFLIGFPIMDRIGDELSQIHWTAIELPTSATKDKTKRIKANYVGHYDKAYMKEDGEVPWLKTENCHYSRVSVRGKLHKEVVENEVLLIGLGAIGSLIAEQLARAGHSKIALMDQDIVAAGNIVRHTLGLESVTKKKSQAIHDKLLLISPHLDVDIIEEVFPPKNEKNIKAVKRYPIIIDCTADRELRYQLGAFPWDQNKLFITIALGFKAKRLYFFSVIDESFPVETFNNLIQPWLEKEKPEYIDDGFPREGIGCWHPIFPARVDDIWMLASAAIKQLEQTILSPLEAPQLIVFEQVVESGNFVGIQKLLNE</sequence>
<evidence type="ECO:0000259" key="1">
    <source>
        <dbReference type="Pfam" id="PF00899"/>
    </source>
</evidence>
<feature type="domain" description="THIF-type NAD/FAD binding fold" evidence="1">
    <location>
        <begin position="365"/>
        <end position="495"/>
    </location>
</feature>
<name>A0A5K8A252_9BACT</name>
<reference evidence="3 4" key="1">
    <citation type="submission" date="2019-11" db="EMBL/GenBank/DDBJ databases">
        <title>Comparative genomics of hydrocarbon-degrading Desulfosarcina strains.</title>
        <authorList>
            <person name="Watanabe M."/>
            <person name="Kojima H."/>
            <person name="Fukui M."/>
        </authorList>
    </citation>
    <scope>NUCLEOTIDE SEQUENCE [LARGE SCALE GENOMIC DNA]</scope>
    <source>
        <strain evidence="3 4">28bB2T</strain>
        <plasmid evidence="4">do28_1 dna</plasmid>
    </source>
</reference>
<dbReference type="GO" id="GO:0061504">
    <property type="term" value="P:cyclic threonylcarbamoyladenosine biosynthetic process"/>
    <property type="evidence" value="ECO:0007669"/>
    <property type="project" value="TreeGrafter"/>
</dbReference>
<dbReference type="RefSeq" id="WP_155326261.1">
    <property type="nucleotide sequence ID" value="NZ_AP021877.1"/>
</dbReference>